<evidence type="ECO:0000313" key="9">
    <source>
        <dbReference type="Proteomes" id="UP000187203"/>
    </source>
</evidence>
<dbReference type="GO" id="GO:0005634">
    <property type="term" value="C:nucleus"/>
    <property type="evidence" value="ECO:0007669"/>
    <property type="project" value="UniProtKB-SubCell"/>
</dbReference>
<evidence type="ECO:0000256" key="5">
    <source>
        <dbReference type="ARBA" id="ARBA00023242"/>
    </source>
</evidence>
<dbReference type="STRING" id="93759.A0A1R3HXC8"/>
<gene>
    <name evidence="8" type="ORF">COLO4_26424</name>
</gene>
<dbReference type="OrthoDB" id="590488at2759"/>
<accession>A0A1R3HXC8</accession>
<dbReference type="PROSITE" id="PS50863">
    <property type="entry name" value="B3"/>
    <property type="match status" value="3"/>
</dbReference>
<dbReference type="InterPro" id="IPR044837">
    <property type="entry name" value="REM16-like"/>
</dbReference>
<dbReference type="Proteomes" id="UP000187203">
    <property type="component" value="Unassembled WGS sequence"/>
</dbReference>
<organism evidence="8 9">
    <name type="scientific">Corchorus olitorius</name>
    <dbReference type="NCBI Taxonomy" id="93759"/>
    <lineage>
        <taxon>Eukaryota</taxon>
        <taxon>Viridiplantae</taxon>
        <taxon>Streptophyta</taxon>
        <taxon>Embryophyta</taxon>
        <taxon>Tracheophyta</taxon>
        <taxon>Spermatophyta</taxon>
        <taxon>Magnoliopsida</taxon>
        <taxon>eudicotyledons</taxon>
        <taxon>Gunneridae</taxon>
        <taxon>Pentapetalae</taxon>
        <taxon>rosids</taxon>
        <taxon>malvids</taxon>
        <taxon>Malvales</taxon>
        <taxon>Malvaceae</taxon>
        <taxon>Grewioideae</taxon>
        <taxon>Apeibeae</taxon>
        <taxon>Corchorus</taxon>
    </lineage>
</organism>
<keyword evidence="5" id="KW-0539">Nucleus</keyword>
<dbReference type="GO" id="GO:0003677">
    <property type="term" value="F:DNA binding"/>
    <property type="evidence" value="ECO:0007669"/>
    <property type="project" value="UniProtKB-KW"/>
</dbReference>
<keyword evidence="9" id="KW-1185">Reference proteome</keyword>
<dbReference type="PANTHER" id="PTHR31391">
    <property type="entry name" value="B3 DOMAIN-CONTAINING PROTEIN OS11G0197600-RELATED"/>
    <property type="match status" value="1"/>
</dbReference>
<evidence type="ECO:0000259" key="7">
    <source>
        <dbReference type="PROSITE" id="PS50863"/>
    </source>
</evidence>
<dbReference type="InterPro" id="IPR015300">
    <property type="entry name" value="DNA-bd_pseudobarrel_sf"/>
</dbReference>
<feature type="region of interest" description="Disordered" evidence="6">
    <location>
        <begin position="504"/>
        <end position="525"/>
    </location>
</feature>
<dbReference type="InterPro" id="IPR003340">
    <property type="entry name" value="B3_DNA-bd"/>
</dbReference>
<name>A0A1R3HXC8_9ROSI</name>
<dbReference type="AlphaFoldDB" id="A0A1R3HXC8"/>
<dbReference type="SMART" id="SM01019">
    <property type="entry name" value="B3"/>
    <property type="match status" value="4"/>
</dbReference>
<comment type="subcellular location">
    <subcellularLocation>
        <location evidence="1">Nucleus</location>
    </subcellularLocation>
</comment>
<feature type="domain" description="TF-B3" evidence="7">
    <location>
        <begin position="253"/>
        <end position="344"/>
    </location>
</feature>
<reference evidence="9" key="1">
    <citation type="submission" date="2013-09" db="EMBL/GenBank/DDBJ databases">
        <title>Corchorus olitorius genome sequencing.</title>
        <authorList>
            <person name="Alam M."/>
            <person name="Haque M.S."/>
            <person name="Islam M.S."/>
            <person name="Emdad E.M."/>
            <person name="Islam M.M."/>
            <person name="Ahmed B."/>
            <person name="Halim A."/>
            <person name="Hossen Q.M.M."/>
            <person name="Hossain M.Z."/>
            <person name="Ahmed R."/>
            <person name="Khan M.M."/>
            <person name="Islam R."/>
            <person name="Rashid M.M."/>
            <person name="Khan S.A."/>
            <person name="Rahman M.S."/>
            <person name="Alam M."/>
            <person name="Yahiya A.S."/>
            <person name="Khan M.S."/>
            <person name="Azam M.S."/>
            <person name="Haque T."/>
            <person name="Lashkar M.Z.H."/>
            <person name="Akhand A.I."/>
            <person name="Morshed G."/>
            <person name="Roy S."/>
            <person name="Uddin K.S."/>
            <person name="Rabeya T."/>
            <person name="Hossain A.S."/>
            <person name="Chowdhury A."/>
            <person name="Snigdha A.R."/>
            <person name="Mortoza M.S."/>
            <person name="Matin S.A."/>
            <person name="Hoque S.M.E."/>
            <person name="Islam M.K."/>
            <person name="Roy D.K."/>
            <person name="Haider R."/>
            <person name="Moosa M.M."/>
            <person name="Elias S.M."/>
            <person name="Hasan A.M."/>
            <person name="Jahan S."/>
            <person name="Shafiuddin M."/>
            <person name="Mahmood N."/>
            <person name="Shommy N.S."/>
        </authorList>
    </citation>
    <scope>NUCLEOTIDE SEQUENCE [LARGE SCALE GENOMIC DNA]</scope>
    <source>
        <strain evidence="9">cv. O-4</strain>
    </source>
</reference>
<evidence type="ECO:0000313" key="8">
    <source>
        <dbReference type="EMBL" id="OMO74948.1"/>
    </source>
</evidence>
<comment type="caution">
    <text evidence="8">The sequence shown here is derived from an EMBL/GenBank/DDBJ whole genome shotgun (WGS) entry which is preliminary data.</text>
</comment>
<keyword evidence="2" id="KW-0805">Transcription regulation</keyword>
<keyword evidence="4" id="KW-0804">Transcription</keyword>
<feature type="region of interest" description="Disordered" evidence="6">
    <location>
        <begin position="182"/>
        <end position="210"/>
    </location>
</feature>
<evidence type="ECO:0000256" key="1">
    <source>
        <dbReference type="ARBA" id="ARBA00004123"/>
    </source>
</evidence>
<dbReference type="Gene3D" id="2.40.330.10">
    <property type="entry name" value="DNA-binding pseudobarrel domain"/>
    <property type="match status" value="4"/>
</dbReference>
<dbReference type="PANTHER" id="PTHR31391:SF157">
    <property type="entry name" value="B3 DOMAIN-CONTAINING PROTEIN REM16"/>
    <property type="match status" value="1"/>
</dbReference>
<feature type="domain" description="TF-B3" evidence="7">
    <location>
        <begin position="25"/>
        <end position="118"/>
    </location>
</feature>
<keyword evidence="3" id="KW-0238">DNA-binding</keyword>
<evidence type="ECO:0000256" key="2">
    <source>
        <dbReference type="ARBA" id="ARBA00023015"/>
    </source>
</evidence>
<dbReference type="EMBL" id="AWUE01019238">
    <property type="protein sequence ID" value="OMO74948.1"/>
    <property type="molecule type" value="Genomic_DNA"/>
</dbReference>
<evidence type="ECO:0000256" key="6">
    <source>
        <dbReference type="SAM" id="MobiDB-lite"/>
    </source>
</evidence>
<evidence type="ECO:0000256" key="4">
    <source>
        <dbReference type="ARBA" id="ARBA00023163"/>
    </source>
</evidence>
<sequence>MTEGNSNKDDKKRQEDMYWTHFKSKTIIVHLSDAGFHEKLSISNKFAVKMRKTLPDIASLKGPSEDVWNVELSFKENTLFFTKGWSKFAKDHCLEVNDVLVFTFNGESTFEVKVFNSFGHEKEGLYFIKNVGEIHAAGQSSEGRTKGKVKETTPADLTMPYEEDDEECFVLVDKTAMVDDSYSLSESKSESDDDQVPSAGECATSPASRKRAGTCKKSGVLTTYVSRRRPVTKEERYNTLRAAQESAISSVSLVVVMKPGMVYRKFRMVVSRQWVAGHLSQESQEIILRMEGKSWVIGFYFNKSRRSGLLTSNWKNFVLDNGLEEFDVCVFNPGGTTSPGKKFIVDVTIFRVVKEVVEPNKAIPQKFVDKLRRKLPETAGLRGPSGSTWSVKLTSNEDSLFFSNGWPEFAKDHCWEENDMLTFRFNGESSFDVVIYDPINLCEKEDLYFLQGPNREAAGARNHQSEIKIKASHVNVESSDQDDDGFKTPSYESHRNEIFQAAARHRSNSQAQYSKKFRREANNADGGSSGKIGFNFKCLSNRLEKLETRMAARRKSTIDSEVVVMQPRHVDKPFRMGMRTKWVAKHLSPDTLELILRMEGKESLVGFYFHKRNKNGELCNGWKEFAIRNRLKESDVCVFSPAGRSEKGTLILDVSIFHVGEAVVPPSLNYDPMTLPLEGLAQPQQLQQED</sequence>
<protein>
    <recommendedName>
        <fullName evidence="7">TF-B3 domain-containing protein</fullName>
    </recommendedName>
</protein>
<dbReference type="Pfam" id="PF02362">
    <property type="entry name" value="B3"/>
    <property type="match status" value="4"/>
</dbReference>
<feature type="domain" description="TF-B3" evidence="7">
    <location>
        <begin position="346"/>
        <end position="439"/>
    </location>
</feature>
<evidence type="ECO:0000256" key="3">
    <source>
        <dbReference type="ARBA" id="ARBA00023125"/>
    </source>
</evidence>
<dbReference type="SUPFAM" id="SSF101936">
    <property type="entry name" value="DNA-binding pseudobarrel domain"/>
    <property type="match status" value="4"/>
</dbReference>
<proteinExistence type="predicted"/>
<dbReference type="CDD" id="cd10017">
    <property type="entry name" value="B3_DNA"/>
    <property type="match status" value="4"/>
</dbReference>